<evidence type="ECO:0000256" key="15">
    <source>
        <dbReference type="ARBA" id="ARBA00025780"/>
    </source>
</evidence>
<keyword evidence="10" id="KW-0808">Transferase</keyword>
<dbReference type="CDD" id="cd11327">
    <property type="entry name" value="AmyAc_Glg_debranch_2"/>
    <property type="match status" value="1"/>
</dbReference>
<dbReference type="GO" id="GO:0005737">
    <property type="term" value="C:cytoplasm"/>
    <property type="evidence" value="ECO:0007669"/>
    <property type="project" value="UniProtKB-SubCell"/>
</dbReference>
<dbReference type="InterPro" id="IPR032788">
    <property type="entry name" value="AGL_central"/>
</dbReference>
<dbReference type="GO" id="GO:0004135">
    <property type="term" value="F:amylo-alpha-1,6-glucosidase activity"/>
    <property type="evidence" value="ECO:0007669"/>
    <property type="project" value="UniProtKB-EC"/>
</dbReference>
<comment type="similarity">
    <text evidence="15">Belongs to the glycogen debranching enzyme family.</text>
</comment>
<keyword evidence="14" id="KW-0326">Glycosidase</keyword>
<dbReference type="PANTHER" id="PTHR10569">
    <property type="entry name" value="GLYCOGEN DEBRANCHING ENZYME"/>
    <property type="match status" value="1"/>
</dbReference>
<dbReference type="FunFam" id="1.50.10.10:FF:000039">
    <property type="entry name" value="Glycogen debranching enzyme Gdb1, putative"/>
    <property type="match status" value="1"/>
</dbReference>
<dbReference type="NCBIfam" id="TIGR01531">
    <property type="entry name" value="glyc_debranch"/>
    <property type="match status" value="1"/>
</dbReference>
<dbReference type="FunFam" id="3.20.20.80:FF:000070">
    <property type="entry name" value="GDB1p Glycogen debranching enzyme"/>
    <property type="match status" value="1"/>
</dbReference>
<evidence type="ECO:0000256" key="7">
    <source>
        <dbReference type="ARBA" id="ARBA00020723"/>
    </source>
</evidence>
<evidence type="ECO:0000256" key="4">
    <source>
        <dbReference type="ARBA" id="ARBA00004496"/>
    </source>
</evidence>
<dbReference type="GO" id="GO:0005978">
    <property type="term" value="P:glycogen biosynthetic process"/>
    <property type="evidence" value="ECO:0007669"/>
    <property type="project" value="UniProtKB-KW"/>
</dbReference>
<dbReference type="PANTHER" id="PTHR10569:SF2">
    <property type="entry name" value="GLYCOGEN DEBRANCHING ENZYME"/>
    <property type="match status" value="1"/>
</dbReference>
<evidence type="ECO:0000313" key="22">
    <source>
        <dbReference type="Proteomes" id="UP001634394"/>
    </source>
</evidence>
<comment type="catalytic activity">
    <reaction evidence="1">
        <text>Transfers a segment of a (1-&gt;4)-alpha-D-glucan to a new position in an acceptor, which may be glucose or a (1-&gt;4)-alpha-D-glucan.</text>
        <dbReference type="EC" id="2.4.1.25"/>
    </reaction>
</comment>
<evidence type="ECO:0000259" key="17">
    <source>
        <dbReference type="Pfam" id="PF06202"/>
    </source>
</evidence>
<protein>
    <recommendedName>
        <fullName evidence="7">Glycogen debranching enzyme</fullName>
        <ecNumber evidence="5">2.4.1.25</ecNumber>
        <ecNumber evidence="6">3.2.1.33</ecNumber>
    </recommendedName>
    <alternativeName>
        <fullName evidence="16">Glycogen debrancher</fullName>
    </alternativeName>
</protein>
<dbReference type="InterPro" id="IPR006421">
    <property type="entry name" value="Glycogen_debranch_met"/>
</dbReference>
<evidence type="ECO:0000256" key="1">
    <source>
        <dbReference type="ARBA" id="ARBA00000439"/>
    </source>
</evidence>
<dbReference type="GO" id="GO:0004134">
    <property type="term" value="F:4-alpha-glucanotransferase activity"/>
    <property type="evidence" value="ECO:0007669"/>
    <property type="project" value="UniProtKB-EC"/>
</dbReference>
<organism evidence="21 22">
    <name type="scientific">Sinanodonta woodiana</name>
    <name type="common">Chinese pond mussel</name>
    <name type="synonym">Anodonta woodiana</name>
    <dbReference type="NCBI Taxonomy" id="1069815"/>
    <lineage>
        <taxon>Eukaryota</taxon>
        <taxon>Metazoa</taxon>
        <taxon>Spiralia</taxon>
        <taxon>Lophotrochozoa</taxon>
        <taxon>Mollusca</taxon>
        <taxon>Bivalvia</taxon>
        <taxon>Autobranchia</taxon>
        <taxon>Heteroconchia</taxon>
        <taxon>Palaeoheterodonta</taxon>
        <taxon>Unionida</taxon>
        <taxon>Unionoidea</taxon>
        <taxon>Unionidae</taxon>
        <taxon>Unioninae</taxon>
        <taxon>Sinanodonta</taxon>
    </lineage>
</organism>
<dbReference type="InterPro" id="IPR010401">
    <property type="entry name" value="AGL/Gdb1"/>
</dbReference>
<evidence type="ECO:0000256" key="14">
    <source>
        <dbReference type="ARBA" id="ARBA00023295"/>
    </source>
</evidence>
<evidence type="ECO:0000256" key="12">
    <source>
        <dbReference type="ARBA" id="ARBA00023056"/>
    </source>
</evidence>
<dbReference type="InterPro" id="IPR032792">
    <property type="entry name" value="AGL_glucanoTrfase"/>
</dbReference>
<evidence type="ECO:0000256" key="11">
    <source>
        <dbReference type="ARBA" id="ARBA00022801"/>
    </source>
</evidence>
<dbReference type="SUPFAM" id="SSF48208">
    <property type="entry name" value="Six-hairpin glycosidases"/>
    <property type="match status" value="1"/>
</dbReference>
<dbReference type="EC" id="3.2.1.33" evidence="6"/>
<dbReference type="Proteomes" id="UP001634394">
    <property type="component" value="Unassembled WGS sequence"/>
</dbReference>
<evidence type="ECO:0000256" key="8">
    <source>
        <dbReference type="ARBA" id="ARBA00022490"/>
    </source>
</evidence>
<evidence type="ECO:0000256" key="10">
    <source>
        <dbReference type="ARBA" id="ARBA00022679"/>
    </source>
</evidence>
<dbReference type="Pfam" id="PF14699">
    <property type="entry name" value="hGDE_N"/>
    <property type="match status" value="1"/>
</dbReference>
<evidence type="ECO:0000256" key="9">
    <source>
        <dbReference type="ARBA" id="ARBA00022676"/>
    </source>
</evidence>
<dbReference type="Pfam" id="PF06202">
    <property type="entry name" value="GDE_C"/>
    <property type="match status" value="1"/>
</dbReference>
<reference evidence="21 22" key="1">
    <citation type="submission" date="2024-11" db="EMBL/GenBank/DDBJ databases">
        <title>Chromosome-level genome assembly of the freshwater bivalve Anodonta woodiana.</title>
        <authorList>
            <person name="Chen X."/>
        </authorList>
    </citation>
    <scope>NUCLEOTIDE SEQUENCE [LARGE SCALE GENOMIC DNA]</scope>
    <source>
        <strain evidence="21">MN2024</strain>
        <tissue evidence="21">Gills</tissue>
    </source>
</reference>
<gene>
    <name evidence="21" type="ORF">ACJMK2_042341</name>
</gene>
<dbReference type="Gene3D" id="3.20.20.80">
    <property type="entry name" value="Glycosidases"/>
    <property type="match status" value="2"/>
</dbReference>
<feature type="domain" description="Glycogen debranching enzyme glucanotransferase" evidence="19">
    <location>
        <begin position="128"/>
        <end position="560"/>
    </location>
</feature>
<evidence type="ECO:0000259" key="19">
    <source>
        <dbReference type="Pfam" id="PF14701"/>
    </source>
</evidence>
<dbReference type="InterPro" id="IPR032790">
    <property type="entry name" value="GDE_C"/>
</dbReference>
<evidence type="ECO:0000256" key="2">
    <source>
        <dbReference type="ARBA" id="ARBA00000927"/>
    </source>
</evidence>
<keyword evidence="11" id="KW-0378">Hydrolase</keyword>
<evidence type="ECO:0000259" key="20">
    <source>
        <dbReference type="Pfam" id="PF14702"/>
    </source>
</evidence>
<name>A0ABD3W713_SINWO</name>
<evidence type="ECO:0000259" key="18">
    <source>
        <dbReference type="Pfam" id="PF14699"/>
    </source>
</evidence>
<proteinExistence type="inferred from homology"/>
<keyword evidence="9" id="KW-0328">Glycosyltransferase</keyword>
<dbReference type="InterPro" id="IPR008928">
    <property type="entry name" value="6-hairpin_glycosidase_sf"/>
</dbReference>
<dbReference type="Pfam" id="PF14702">
    <property type="entry name" value="hGDE_central"/>
    <property type="match status" value="1"/>
</dbReference>
<dbReference type="EC" id="2.4.1.25" evidence="5"/>
<dbReference type="FunFam" id="3.20.20.80:FF:000206">
    <property type="entry name" value="Amylo-alpha-1, 6-glucosidase, 4-alpha-glucanotransferase b"/>
    <property type="match status" value="1"/>
</dbReference>
<dbReference type="InterPro" id="IPR029436">
    <property type="entry name" value="AGL_euk_N"/>
</dbReference>
<keyword evidence="8" id="KW-0963">Cytoplasm</keyword>
<dbReference type="EMBL" id="JBJQND010000008">
    <property type="protein sequence ID" value="KAL3869679.1"/>
    <property type="molecule type" value="Genomic_DNA"/>
</dbReference>
<comment type="function">
    <text evidence="3">Multifunctional enzyme acting as 1,4-alpha-D-glucan:1,4-alpha-D-glucan 4-alpha-D-glycosyltransferase and amylo-1,6-glucosidase in glycogen degradation.</text>
</comment>
<evidence type="ECO:0000256" key="5">
    <source>
        <dbReference type="ARBA" id="ARBA00012560"/>
    </source>
</evidence>
<keyword evidence="22" id="KW-1185">Reference proteome</keyword>
<evidence type="ECO:0000313" key="21">
    <source>
        <dbReference type="EMBL" id="KAL3869679.1"/>
    </source>
</evidence>
<feature type="domain" description="Eukaryotic glycogen debranching enzyme N-terminal" evidence="18">
    <location>
        <begin position="30"/>
        <end position="122"/>
    </location>
</feature>
<evidence type="ECO:0000256" key="16">
    <source>
        <dbReference type="ARBA" id="ARBA00031477"/>
    </source>
</evidence>
<dbReference type="SUPFAM" id="SSF51445">
    <property type="entry name" value="(Trans)glycosidases"/>
    <property type="match status" value="1"/>
</dbReference>
<feature type="domain" description="Glycogen debranching enzyme central" evidence="20">
    <location>
        <begin position="705"/>
        <end position="980"/>
    </location>
</feature>
<evidence type="ECO:0000256" key="3">
    <source>
        <dbReference type="ARBA" id="ARBA00003530"/>
    </source>
</evidence>
<accession>A0ABD3W713</accession>
<evidence type="ECO:0000256" key="6">
    <source>
        <dbReference type="ARBA" id="ARBA00012778"/>
    </source>
</evidence>
<comment type="catalytic activity">
    <reaction evidence="2">
        <text>Hydrolysis of (1-&gt;6)-alpha-D-glucosidic branch linkages in glycogen phosphorylase limit dextrin.</text>
        <dbReference type="EC" id="3.2.1.33"/>
    </reaction>
</comment>
<sequence length="1563" mass="177444">MPSSQVRVLTLNKSENRQHVLYRLEKGWSLRFVLGPSLHACDSIRIFCNHPSNSSTRYSRNTFYELEWQSQTTTKSDLHDVFAQVQIVIAGSFNYFFTIDESDKPENANGEGYFIVDPTLSVGFEDDEITLDCIQCQSVLAKCLGPLDEWERRLRVAKETGYNMVHITPIQELGQSNSSYSIRDHLKLNPIFSQPFKAYDFDDVENLVGKMKNEWKVLAMTDLVFNHTADDSPWLQQHPECAYNLENTPHLKPAFILDRIFQHFSQEVANEKWVGKGIPSKVNSESHLQGIQHVLMTEVIPQHRLHEFYTVDIEETLKSFRKGIQDNRVVSTKPSQQLTIIQDPEFRRNKSRVDMDTVFYYFNTDRPGVCSREERIRVCCEDLKKTLTELNDAKIAELSQHIQTAVTNYVANARWRFVDPNGEKLGAVTTKEPLMHNYFVFPARLIGSLEKEEKAVFSDSAKFFMASNGWVMGDNPLRNFAEAGSNVYLRRELISWGDSVKLRYGNTEADCPYLWQRMRDYTITTVRIFHAIRLDNCHSTPIHVAEYMLDAARQIRPDLYVVAELFTGGEHLDNLFMNRLGINSLIREGLNAWDAHELGRLVHRFGGSPVGSFIQPRVRPLVPSVAHALFFDQTHDNPCPIEKRSAYDCFASSALISMACCASGSNRGYDQFVPHHIHVVEENRKYTSWADWDMPDTPYINASFGITRGKTLLNTLHYELGRNGFNQVYVDQLDGSVVSVTRHNPQTHESVVLVARTAFSKPANPEETGYIRPITIQGQVVEILFEGSMHHTDAYKYVKNPEYINGLPDYFLELQPRIPIQESKMVDVNTAEDKDTSNITFKKFTPGSVIAFRSTLPSVSHKAILDIRRGISQFGYLMRSYSGKTLFDETWDKSNFRAIVSHLTLAELNIILYRCDPEEKADGNGFGAYHVPGISDMVYCGLRGVMSMLADIRPNNDLGHPLCKNLRDGDWLPQYIAKRLKVHNGTVADLGKWFEEITTHLSRAPRYLIPCYFDAIVTGAYVVLREQALSLMSEFVHDGSTFVQALALGSIQFCGFVKNAKLPPLAPDLAPPKPMTIEIEEGKEVEACLTLAAGFPHFASGFMRNWGRDTFIALRGLLLLPGRFQEARCIILGYAGCLRHGLIPNLLNEGTGARYNCRDAVWWWMQSIQDYCTMVPDGIAILHDKVARLYPTDDIEPQIEGETVQPLHDVIQEALQRHAQGCCFRERNAGHSIDQNMTDKGFNVEYGVKWDTGFVYGGNDMNCGTWMDKMGSSATAGIKGKPATPRDGSAVELVGLSASALKWLHKLHSDGKYPYSSVTVSYNDTRKMVTFLEWREKIHQNFEKCFWVHTTPQSGEETPELIARRGIYKDSYWATQFWANFQLRPNFLVAMVVAPDLFTPENAWIALNIAQEVLLGPLGMKTLDPSDWGYAGDYDNANDSGDPKVAHGFNYHMGPEWVWPIGYFFRAKLHFAKVLDRKCPGTLRETLGFIKTRLSRHYEEVMKSPWQSLPELTNSNGKFCSDSCPAQAWSVASILEVLHDLEHIDDRPGLARTKSEEQLVAPV</sequence>
<dbReference type="Pfam" id="PF14701">
    <property type="entry name" value="hDGE_amylase"/>
    <property type="match status" value="1"/>
</dbReference>
<dbReference type="InterPro" id="IPR017853">
    <property type="entry name" value="GH"/>
</dbReference>
<feature type="domain" description="Glycogen debranching enzyme C-terminal" evidence="17">
    <location>
        <begin position="1085"/>
        <end position="1536"/>
    </location>
</feature>
<comment type="subcellular location">
    <subcellularLocation>
        <location evidence="4">Cytoplasm</location>
    </subcellularLocation>
</comment>
<comment type="caution">
    <text evidence="21">The sequence shown here is derived from an EMBL/GenBank/DDBJ whole genome shotgun (WGS) entry which is preliminary data.</text>
</comment>
<keyword evidence="13" id="KW-0511">Multifunctional enzyme</keyword>
<keyword evidence="12" id="KW-0320">Glycogen biosynthesis</keyword>
<evidence type="ECO:0000256" key="13">
    <source>
        <dbReference type="ARBA" id="ARBA00023268"/>
    </source>
</evidence>